<keyword evidence="2 7" id="KW-0812">Transmembrane</keyword>
<feature type="domain" description="Lipopolysaccharide assembly protein A" evidence="8">
    <location>
        <begin position="42"/>
        <end position="94"/>
    </location>
</feature>
<keyword evidence="10" id="KW-1185">Reference proteome</keyword>
<dbReference type="OrthoDB" id="5465169at2"/>
<evidence type="ECO:0000256" key="5">
    <source>
        <dbReference type="SAM" id="Coils"/>
    </source>
</evidence>
<dbReference type="HOGENOM" id="CLU_149213_1_0_7"/>
<dbReference type="GO" id="GO:0005886">
    <property type="term" value="C:plasma membrane"/>
    <property type="evidence" value="ECO:0007669"/>
    <property type="project" value="InterPro"/>
</dbReference>
<evidence type="ECO:0000256" key="7">
    <source>
        <dbReference type="SAM" id="Phobius"/>
    </source>
</evidence>
<sequence length="141" mass="15995">MRYLKLFAFIIFFVLAMIFFVQNTGPLSSTLELKFELLQWSWLSKPLPFYVVVLIAFAVGAILSLLYFLVEKMRLSGEVKKYKNKVRSLEKELNSLRNMPLEESNYSTESASSAVSEPTPATDSAEKSAGSEESQEETSFK</sequence>
<dbReference type="KEGG" id="drt:Dret_1341"/>
<evidence type="ECO:0000256" key="1">
    <source>
        <dbReference type="ARBA" id="ARBA00022475"/>
    </source>
</evidence>
<feature type="transmembrane region" description="Helical" evidence="7">
    <location>
        <begin position="47"/>
        <end position="70"/>
    </location>
</feature>
<name>C8X2I2_DESRD</name>
<protein>
    <recommendedName>
        <fullName evidence="8">Lipopolysaccharide assembly protein A domain-containing protein</fullName>
    </recommendedName>
</protein>
<keyword evidence="3 7" id="KW-1133">Transmembrane helix</keyword>
<keyword evidence="1" id="KW-1003">Cell membrane</keyword>
<dbReference type="Proteomes" id="UP000001052">
    <property type="component" value="Chromosome"/>
</dbReference>
<evidence type="ECO:0000313" key="10">
    <source>
        <dbReference type="Proteomes" id="UP000001052"/>
    </source>
</evidence>
<evidence type="ECO:0000256" key="4">
    <source>
        <dbReference type="ARBA" id="ARBA00023136"/>
    </source>
</evidence>
<dbReference type="STRING" id="485915.Dret_1341"/>
<dbReference type="Pfam" id="PF06305">
    <property type="entry name" value="LapA_dom"/>
    <property type="match status" value="1"/>
</dbReference>
<accession>C8X2I2</accession>
<keyword evidence="5" id="KW-0175">Coiled coil</keyword>
<dbReference type="RefSeq" id="WP_015751776.1">
    <property type="nucleotide sequence ID" value="NC_013223.1"/>
</dbReference>
<dbReference type="EMBL" id="CP001734">
    <property type="protein sequence ID" value="ACV68629.1"/>
    <property type="molecule type" value="Genomic_DNA"/>
</dbReference>
<evidence type="ECO:0000256" key="2">
    <source>
        <dbReference type="ARBA" id="ARBA00022692"/>
    </source>
</evidence>
<evidence type="ECO:0000256" key="6">
    <source>
        <dbReference type="SAM" id="MobiDB-lite"/>
    </source>
</evidence>
<dbReference type="InterPro" id="IPR010445">
    <property type="entry name" value="LapA_dom"/>
</dbReference>
<gene>
    <name evidence="9" type="ordered locus">Dret_1341</name>
</gene>
<keyword evidence="4 7" id="KW-0472">Membrane</keyword>
<dbReference type="eggNOG" id="COG5416">
    <property type="taxonomic scope" value="Bacteria"/>
</dbReference>
<evidence type="ECO:0000259" key="8">
    <source>
        <dbReference type="Pfam" id="PF06305"/>
    </source>
</evidence>
<reference evidence="10" key="1">
    <citation type="submission" date="2009-09" db="EMBL/GenBank/DDBJ databases">
        <title>The complete chromosome of Desulfohalobium retbaense DSM 5692.</title>
        <authorList>
            <consortium name="US DOE Joint Genome Institute (JGI-PGF)"/>
            <person name="Lucas S."/>
            <person name="Copeland A."/>
            <person name="Lapidus A."/>
            <person name="Glavina del Rio T."/>
            <person name="Dalin E."/>
            <person name="Tice H."/>
            <person name="Bruce D."/>
            <person name="Goodwin L."/>
            <person name="Pitluck S."/>
            <person name="Kyrpides N."/>
            <person name="Mavromatis K."/>
            <person name="Ivanova N."/>
            <person name="Mikhailova N."/>
            <person name="Munk A.C."/>
            <person name="Brettin T."/>
            <person name="Detter J.C."/>
            <person name="Han C."/>
            <person name="Tapia R."/>
            <person name="Larimer F."/>
            <person name="Land M."/>
            <person name="Hauser L."/>
            <person name="Markowitz V."/>
            <person name="Cheng J.-F."/>
            <person name="Hugenholtz P."/>
            <person name="Woyke T."/>
            <person name="Wu D."/>
            <person name="Spring S."/>
            <person name="Klenk H.-P."/>
            <person name="Eisen J.A."/>
        </authorList>
    </citation>
    <scope>NUCLEOTIDE SEQUENCE [LARGE SCALE GENOMIC DNA]</scope>
    <source>
        <strain evidence="10">DSM 5692</strain>
    </source>
</reference>
<evidence type="ECO:0000313" key="9">
    <source>
        <dbReference type="EMBL" id="ACV68629.1"/>
    </source>
</evidence>
<evidence type="ECO:0000256" key="3">
    <source>
        <dbReference type="ARBA" id="ARBA00022989"/>
    </source>
</evidence>
<reference evidence="9 10" key="2">
    <citation type="journal article" date="2010" name="Stand. Genomic Sci.">
        <title>Complete genome sequence of Desulfohalobium retbaense type strain (HR(100)).</title>
        <authorList>
            <person name="Spring S."/>
            <person name="Nolan M."/>
            <person name="Lapidus A."/>
            <person name="Glavina Del Rio T."/>
            <person name="Copeland A."/>
            <person name="Tice H."/>
            <person name="Cheng J.F."/>
            <person name="Lucas S."/>
            <person name="Land M."/>
            <person name="Chen F."/>
            <person name="Bruce D."/>
            <person name="Goodwin L."/>
            <person name="Pitluck S."/>
            <person name="Ivanova N."/>
            <person name="Mavromatis K."/>
            <person name="Mikhailova N."/>
            <person name="Pati A."/>
            <person name="Chen A."/>
            <person name="Palaniappan K."/>
            <person name="Hauser L."/>
            <person name="Chang Y.J."/>
            <person name="Jeffries C.D."/>
            <person name="Munk C."/>
            <person name="Kiss H."/>
            <person name="Chain P."/>
            <person name="Han C."/>
            <person name="Brettin T."/>
            <person name="Detter J.C."/>
            <person name="Schuler E."/>
            <person name="Goker M."/>
            <person name="Rohde M."/>
            <person name="Bristow J."/>
            <person name="Eisen J.A."/>
            <person name="Markowitz V."/>
            <person name="Hugenholtz P."/>
            <person name="Kyrpides N.C."/>
            <person name="Klenk H.P."/>
        </authorList>
    </citation>
    <scope>NUCLEOTIDE SEQUENCE [LARGE SCALE GENOMIC DNA]</scope>
    <source>
        <strain evidence="9 10">DSM 5692</strain>
    </source>
</reference>
<organism evidence="9 10">
    <name type="scientific">Desulfohalobium retbaense (strain ATCC 49708 / DSM 5692 / JCM 16813 / HR100)</name>
    <dbReference type="NCBI Taxonomy" id="485915"/>
    <lineage>
        <taxon>Bacteria</taxon>
        <taxon>Pseudomonadati</taxon>
        <taxon>Thermodesulfobacteriota</taxon>
        <taxon>Desulfovibrionia</taxon>
        <taxon>Desulfovibrionales</taxon>
        <taxon>Desulfohalobiaceae</taxon>
        <taxon>Desulfohalobium</taxon>
    </lineage>
</organism>
<proteinExistence type="predicted"/>
<feature type="region of interest" description="Disordered" evidence="6">
    <location>
        <begin position="100"/>
        <end position="141"/>
    </location>
</feature>
<dbReference type="AlphaFoldDB" id="C8X2I2"/>
<feature type="coiled-coil region" evidence="5">
    <location>
        <begin position="72"/>
        <end position="99"/>
    </location>
</feature>
<feature type="compositionally biased region" description="Polar residues" evidence="6">
    <location>
        <begin position="104"/>
        <end position="122"/>
    </location>
</feature>